<dbReference type="GO" id="GO:1990904">
    <property type="term" value="C:ribonucleoprotein complex"/>
    <property type="evidence" value="ECO:0007669"/>
    <property type="project" value="UniProtKB-KW"/>
</dbReference>
<dbReference type="NCBIfam" id="TIGR00952">
    <property type="entry name" value="S15_bact"/>
    <property type="match status" value="1"/>
</dbReference>
<evidence type="ECO:0000313" key="7">
    <source>
        <dbReference type="Proteomes" id="UP001314263"/>
    </source>
</evidence>
<dbReference type="PANTHER" id="PTHR23321">
    <property type="entry name" value="RIBOSOMAL PROTEIN S15, BACTERIAL AND ORGANELLAR"/>
    <property type="match status" value="1"/>
</dbReference>
<evidence type="ECO:0000313" key="6">
    <source>
        <dbReference type="EMBL" id="CAK0738860.1"/>
    </source>
</evidence>
<dbReference type="InterPro" id="IPR000589">
    <property type="entry name" value="Ribosomal_uS15"/>
</dbReference>
<sequence>MAAQTMCSMSPSLASTRTAPLAPAVRSGFMQGSALPVSAKHIIAAAPRCASLSIQSRYRGTGTDLSKVPAFKRHEEDCGSTEVQIARLSARVLQLTSHLKEHRKDYAATRGLVKLLGQRRRLMTYIYQESRPKYEELLRELSIRPLKVQASRGVIVKLTEGSEVEVMGAEEQEAATV</sequence>
<dbReference type="SUPFAM" id="SSF47060">
    <property type="entry name" value="S15/NS1 RNA-binding domain"/>
    <property type="match status" value="1"/>
</dbReference>
<dbReference type="GO" id="GO:0005840">
    <property type="term" value="C:ribosome"/>
    <property type="evidence" value="ECO:0007669"/>
    <property type="project" value="UniProtKB-KW"/>
</dbReference>
<dbReference type="EMBL" id="CAUYUE010000002">
    <property type="protein sequence ID" value="CAK0738860.1"/>
    <property type="molecule type" value="Genomic_DNA"/>
</dbReference>
<dbReference type="Gene3D" id="6.10.250.3130">
    <property type="match status" value="1"/>
</dbReference>
<evidence type="ECO:0000256" key="1">
    <source>
        <dbReference type="ARBA" id="ARBA00008434"/>
    </source>
</evidence>
<comment type="similarity">
    <text evidence="1 4">Belongs to the universal ribosomal protein uS15 family.</text>
</comment>
<dbReference type="AlphaFoldDB" id="A0AAV1HTG1"/>
<keyword evidence="7" id="KW-1185">Reference proteome</keyword>
<dbReference type="InterPro" id="IPR005290">
    <property type="entry name" value="Ribosomal_uS15_bac-type"/>
</dbReference>
<dbReference type="SMART" id="SM01387">
    <property type="entry name" value="Ribosomal_S15"/>
    <property type="match status" value="1"/>
</dbReference>
<protein>
    <recommendedName>
        <fullName evidence="5">30S ribosomal protein S15</fullName>
    </recommendedName>
</protein>
<keyword evidence="2 4" id="KW-0689">Ribosomal protein</keyword>
<dbReference type="Gene3D" id="1.10.287.10">
    <property type="entry name" value="S15/NS1, RNA-binding"/>
    <property type="match status" value="1"/>
</dbReference>
<proteinExistence type="inferred from homology"/>
<name>A0AAV1HTG1_9CHLO</name>
<dbReference type="Pfam" id="PF00312">
    <property type="entry name" value="Ribosomal_S15"/>
    <property type="match status" value="1"/>
</dbReference>
<dbReference type="Proteomes" id="UP001314263">
    <property type="component" value="Unassembled WGS sequence"/>
</dbReference>
<dbReference type="GO" id="GO:0003735">
    <property type="term" value="F:structural constituent of ribosome"/>
    <property type="evidence" value="ECO:0007669"/>
    <property type="project" value="InterPro"/>
</dbReference>
<evidence type="ECO:0000256" key="4">
    <source>
        <dbReference type="RuleBase" id="RU003919"/>
    </source>
</evidence>
<dbReference type="PROSITE" id="PS00362">
    <property type="entry name" value="RIBOSOMAL_S15"/>
    <property type="match status" value="1"/>
</dbReference>
<dbReference type="PANTHER" id="PTHR23321:SF26">
    <property type="entry name" value="SMALL RIBOSOMAL SUBUNIT PROTEIN US15M"/>
    <property type="match status" value="1"/>
</dbReference>
<dbReference type="HAMAP" id="MF_01343_B">
    <property type="entry name" value="Ribosomal_uS15_B"/>
    <property type="match status" value="1"/>
</dbReference>
<evidence type="ECO:0000256" key="5">
    <source>
        <dbReference type="RuleBase" id="RU003920"/>
    </source>
</evidence>
<organism evidence="6 7">
    <name type="scientific">Coccomyxa viridis</name>
    <dbReference type="NCBI Taxonomy" id="1274662"/>
    <lineage>
        <taxon>Eukaryota</taxon>
        <taxon>Viridiplantae</taxon>
        <taxon>Chlorophyta</taxon>
        <taxon>core chlorophytes</taxon>
        <taxon>Trebouxiophyceae</taxon>
        <taxon>Trebouxiophyceae incertae sedis</taxon>
        <taxon>Coccomyxaceae</taxon>
        <taxon>Coccomyxa</taxon>
    </lineage>
</organism>
<evidence type="ECO:0000256" key="2">
    <source>
        <dbReference type="ARBA" id="ARBA00022980"/>
    </source>
</evidence>
<keyword evidence="3 4" id="KW-0687">Ribonucleoprotein</keyword>
<dbReference type="InterPro" id="IPR009068">
    <property type="entry name" value="uS15_NS1_RNA-bd_sf"/>
</dbReference>
<gene>
    <name evidence="6" type="ORF">CVIRNUC_001103</name>
</gene>
<dbReference type="GO" id="GO:0006412">
    <property type="term" value="P:translation"/>
    <property type="evidence" value="ECO:0007669"/>
    <property type="project" value="InterPro"/>
</dbReference>
<comment type="caution">
    <text evidence="6">The sequence shown here is derived from an EMBL/GenBank/DDBJ whole genome shotgun (WGS) entry which is preliminary data.</text>
</comment>
<reference evidence="6 7" key="1">
    <citation type="submission" date="2023-10" db="EMBL/GenBank/DDBJ databases">
        <authorList>
            <person name="Maclean D."/>
            <person name="Macfadyen A."/>
        </authorList>
    </citation>
    <scope>NUCLEOTIDE SEQUENCE [LARGE SCALE GENOMIC DNA]</scope>
</reference>
<evidence type="ECO:0000256" key="3">
    <source>
        <dbReference type="ARBA" id="ARBA00023274"/>
    </source>
</evidence>
<dbReference type="CDD" id="cd00353">
    <property type="entry name" value="Ribosomal_S15p_S13e"/>
    <property type="match status" value="1"/>
</dbReference>
<accession>A0AAV1HTG1</accession>
<dbReference type="GO" id="GO:0005737">
    <property type="term" value="C:cytoplasm"/>
    <property type="evidence" value="ECO:0007669"/>
    <property type="project" value="UniProtKB-ARBA"/>
</dbReference>